<accession>A0A381Z070</accession>
<dbReference type="GO" id="GO:0006260">
    <property type="term" value="P:DNA replication"/>
    <property type="evidence" value="ECO:0007669"/>
    <property type="project" value="InterPro"/>
</dbReference>
<dbReference type="GO" id="GO:0008408">
    <property type="term" value="F:3'-5' exonuclease activity"/>
    <property type="evidence" value="ECO:0007669"/>
    <property type="project" value="InterPro"/>
</dbReference>
<dbReference type="EMBL" id="UINC01019492">
    <property type="protein sequence ID" value="SVA82554.1"/>
    <property type="molecule type" value="Genomic_DNA"/>
</dbReference>
<protein>
    <recommendedName>
        <fullName evidence="1">Bacterial DNA polymerase III alpha subunit NTPase domain-containing protein</fullName>
    </recommendedName>
</protein>
<dbReference type="AlphaFoldDB" id="A0A381Z070"/>
<evidence type="ECO:0000259" key="1">
    <source>
        <dbReference type="Pfam" id="PF07733"/>
    </source>
</evidence>
<dbReference type="Pfam" id="PF07733">
    <property type="entry name" value="DNA_pol3_alpha"/>
    <property type="match status" value="1"/>
</dbReference>
<name>A0A381Z070_9ZZZZ</name>
<evidence type="ECO:0000313" key="2">
    <source>
        <dbReference type="EMBL" id="SVA82554.1"/>
    </source>
</evidence>
<feature type="domain" description="Bacterial DNA polymerase III alpha subunit NTPase" evidence="1">
    <location>
        <begin position="44"/>
        <end position="119"/>
    </location>
</feature>
<reference evidence="2" key="1">
    <citation type="submission" date="2018-05" db="EMBL/GenBank/DDBJ databases">
        <authorList>
            <person name="Lanie J.A."/>
            <person name="Ng W.-L."/>
            <person name="Kazmierczak K.M."/>
            <person name="Andrzejewski T.M."/>
            <person name="Davidsen T.M."/>
            <person name="Wayne K.J."/>
            <person name="Tettelin H."/>
            <person name="Glass J.I."/>
            <person name="Rusch D."/>
            <person name="Podicherti R."/>
            <person name="Tsui H.-C.T."/>
            <person name="Winkler M.E."/>
        </authorList>
    </citation>
    <scope>NUCLEOTIDE SEQUENCE</scope>
</reference>
<sequence>MSKLQFTSSTEDKQKYIQTCLDNWFIPKKYKNINPYDYIRNLAKTQEEIDRIEIEIQMFEERNMTNVLRFMIFFVDFMRKNNIVWGVGRGSSVASYCLYLLGVHKVNSLHHDLDIKEFLK</sequence>
<dbReference type="InterPro" id="IPR011708">
    <property type="entry name" value="DNA_pol3_alpha_NTPase_dom"/>
</dbReference>
<proteinExistence type="predicted"/>
<organism evidence="2">
    <name type="scientific">marine metagenome</name>
    <dbReference type="NCBI Taxonomy" id="408172"/>
    <lineage>
        <taxon>unclassified sequences</taxon>
        <taxon>metagenomes</taxon>
        <taxon>ecological metagenomes</taxon>
    </lineage>
</organism>
<gene>
    <name evidence="2" type="ORF">METZ01_LOCUS135408</name>
</gene>